<proteinExistence type="predicted"/>
<evidence type="ECO:0000313" key="2">
    <source>
        <dbReference type="EMBL" id="SYV97000.1"/>
    </source>
</evidence>
<feature type="transmembrane region" description="Helical" evidence="1">
    <location>
        <begin position="12"/>
        <end position="35"/>
    </location>
</feature>
<keyword evidence="1" id="KW-1133">Transmembrane helix</keyword>
<keyword evidence="3" id="KW-1185">Reference proteome</keyword>
<name>A0A3B0PMJ3_9BACT</name>
<keyword evidence="1" id="KW-0812">Transmembrane</keyword>
<organism evidence="2 3">
    <name type="scientific">Mycoplasmopsis edwardii</name>
    <dbReference type="NCBI Taxonomy" id="53558"/>
    <lineage>
        <taxon>Bacteria</taxon>
        <taxon>Bacillati</taxon>
        <taxon>Mycoplasmatota</taxon>
        <taxon>Mycoplasmoidales</taxon>
        <taxon>Metamycoplasmataceae</taxon>
        <taxon>Mycoplasmopsis</taxon>
    </lineage>
</organism>
<reference evidence="3" key="1">
    <citation type="submission" date="2018-06" db="EMBL/GenBank/DDBJ databases">
        <authorList>
            <consortium name="Pathogen Informatics"/>
        </authorList>
    </citation>
    <scope>NUCLEOTIDE SEQUENCE [LARGE SCALE GENOMIC DNA]</scope>
    <source>
        <strain evidence="3">NCTC10132</strain>
    </source>
</reference>
<sequence>MNKHFTAKSFTFFTINFIVGLGFISTITTVLKLGYW</sequence>
<dbReference type="KEGG" id="medw:NCTC10132_00355"/>
<keyword evidence="1" id="KW-0472">Membrane</keyword>
<dbReference type="AlphaFoldDB" id="A0A3B0PMJ3"/>
<protein>
    <submittedName>
        <fullName evidence="2">Uncharacterized protein</fullName>
    </submittedName>
</protein>
<dbReference type="Proteomes" id="UP000257559">
    <property type="component" value="Chromosome"/>
</dbReference>
<accession>A0A3B0PMJ3</accession>
<feature type="non-terminal residue" evidence="2">
    <location>
        <position position="36"/>
    </location>
</feature>
<gene>
    <name evidence="2" type="ORF">NCTC10132_00355</name>
</gene>
<dbReference type="EMBL" id="LS991951">
    <property type="protein sequence ID" value="SYV97000.1"/>
    <property type="molecule type" value="Genomic_DNA"/>
</dbReference>
<evidence type="ECO:0000313" key="3">
    <source>
        <dbReference type="Proteomes" id="UP000257559"/>
    </source>
</evidence>
<evidence type="ECO:0000256" key="1">
    <source>
        <dbReference type="SAM" id="Phobius"/>
    </source>
</evidence>